<dbReference type="AlphaFoldDB" id="A0A8K0GHU7"/>
<dbReference type="GO" id="GO:0005634">
    <property type="term" value="C:nucleus"/>
    <property type="evidence" value="ECO:0007669"/>
    <property type="project" value="UniProtKB-SubCell"/>
</dbReference>
<dbReference type="GO" id="GO:0004222">
    <property type="term" value="F:metalloendopeptidase activity"/>
    <property type="evidence" value="ECO:0007669"/>
    <property type="project" value="InterPro"/>
</dbReference>
<evidence type="ECO:0000256" key="14">
    <source>
        <dbReference type="ARBA" id="ARBA00030396"/>
    </source>
</evidence>
<evidence type="ECO:0000256" key="9">
    <source>
        <dbReference type="ARBA" id="ARBA00022801"/>
    </source>
</evidence>
<dbReference type="InterPro" id="IPR006642">
    <property type="entry name" value="Rad18_UBZ4"/>
</dbReference>
<keyword evidence="13" id="KW-0539">Nucleus</keyword>
<dbReference type="Pfam" id="PF22934">
    <property type="entry name" value="SPRTN_ZBD"/>
    <property type="match status" value="1"/>
</dbReference>
<keyword evidence="8 15" id="KW-0863">Zinc-finger</keyword>
<dbReference type="OrthoDB" id="5236983at2759"/>
<dbReference type="PANTHER" id="PTHR21220:SF0">
    <property type="entry name" value="DNA-DEPENDENT METALLOPROTEASE SPRTN"/>
    <property type="match status" value="1"/>
</dbReference>
<name>A0A8K0GHU7_IGNLU</name>
<dbReference type="GO" id="GO:0031593">
    <property type="term" value="F:polyubiquitin modification-dependent protein binding"/>
    <property type="evidence" value="ECO:0007669"/>
    <property type="project" value="TreeGrafter"/>
</dbReference>
<dbReference type="GO" id="GO:0008270">
    <property type="term" value="F:zinc ion binding"/>
    <property type="evidence" value="ECO:0007669"/>
    <property type="project" value="UniProtKB-KW"/>
</dbReference>
<keyword evidence="4" id="KW-0158">Chromosome</keyword>
<evidence type="ECO:0000256" key="6">
    <source>
        <dbReference type="ARBA" id="ARBA00022723"/>
    </source>
</evidence>
<dbReference type="GO" id="GO:0005694">
    <property type="term" value="C:chromosome"/>
    <property type="evidence" value="ECO:0007669"/>
    <property type="project" value="UniProtKB-SubCell"/>
</dbReference>
<dbReference type="Proteomes" id="UP000801492">
    <property type="component" value="Unassembled WGS sequence"/>
</dbReference>
<evidence type="ECO:0000256" key="12">
    <source>
        <dbReference type="ARBA" id="ARBA00023204"/>
    </source>
</evidence>
<proteinExistence type="inferred from homology"/>
<keyword evidence="12 15" id="KW-0234">DNA repair</keyword>
<dbReference type="PANTHER" id="PTHR21220">
    <property type="entry name" value="DNA-DEPENDENT METALLOPROTEASE SPRTN"/>
    <property type="match status" value="1"/>
</dbReference>
<evidence type="ECO:0000256" key="2">
    <source>
        <dbReference type="ARBA" id="ARBA00004286"/>
    </source>
</evidence>
<dbReference type="EMBL" id="VTPC01003416">
    <property type="protein sequence ID" value="KAF2898543.1"/>
    <property type="molecule type" value="Genomic_DNA"/>
</dbReference>
<evidence type="ECO:0000256" key="10">
    <source>
        <dbReference type="ARBA" id="ARBA00022833"/>
    </source>
</evidence>
<feature type="region of interest" description="Disordered" evidence="16">
    <location>
        <begin position="299"/>
        <end position="336"/>
    </location>
</feature>
<evidence type="ECO:0000256" key="15">
    <source>
        <dbReference type="PROSITE-ProRule" id="PRU01256"/>
    </source>
</evidence>
<evidence type="ECO:0000256" key="13">
    <source>
        <dbReference type="ARBA" id="ARBA00023242"/>
    </source>
</evidence>
<evidence type="ECO:0000256" key="5">
    <source>
        <dbReference type="ARBA" id="ARBA00022670"/>
    </source>
</evidence>
<comment type="similarity">
    <text evidence="3">Belongs to the Spartan family.</text>
</comment>
<dbReference type="InterPro" id="IPR055220">
    <property type="entry name" value="SPRTN_ZBD"/>
</dbReference>
<dbReference type="FunFam" id="3.30.160.60:FF:000331">
    <property type="entry name" value="E3 ubiquitin-protein ligase RAD18"/>
    <property type="match status" value="1"/>
</dbReference>
<dbReference type="SMART" id="SM00731">
    <property type="entry name" value="SprT"/>
    <property type="match status" value="1"/>
</dbReference>
<evidence type="ECO:0000256" key="7">
    <source>
        <dbReference type="ARBA" id="ARBA00022763"/>
    </source>
</evidence>
<dbReference type="GO" id="GO:0006281">
    <property type="term" value="P:DNA repair"/>
    <property type="evidence" value="ECO:0007669"/>
    <property type="project" value="UniProtKB-KW"/>
</dbReference>
<evidence type="ECO:0000313" key="19">
    <source>
        <dbReference type="Proteomes" id="UP000801492"/>
    </source>
</evidence>
<keyword evidence="7 15" id="KW-0227">DNA damage</keyword>
<evidence type="ECO:0000256" key="11">
    <source>
        <dbReference type="ARBA" id="ARBA00023049"/>
    </source>
</evidence>
<dbReference type="SMART" id="SM00734">
    <property type="entry name" value="ZnF_Rad18"/>
    <property type="match status" value="3"/>
</dbReference>
<dbReference type="GO" id="GO:0006508">
    <property type="term" value="P:proteolysis"/>
    <property type="evidence" value="ECO:0007669"/>
    <property type="project" value="UniProtKB-KW"/>
</dbReference>
<evidence type="ECO:0000313" key="18">
    <source>
        <dbReference type="EMBL" id="KAF2898543.1"/>
    </source>
</evidence>
<organism evidence="18 19">
    <name type="scientific">Ignelater luminosus</name>
    <name type="common">Cucubano</name>
    <name type="synonym">Pyrophorus luminosus</name>
    <dbReference type="NCBI Taxonomy" id="2038154"/>
    <lineage>
        <taxon>Eukaryota</taxon>
        <taxon>Metazoa</taxon>
        <taxon>Ecdysozoa</taxon>
        <taxon>Arthropoda</taxon>
        <taxon>Hexapoda</taxon>
        <taxon>Insecta</taxon>
        <taxon>Pterygota</taxon>
        <taxon>Neoptera</taxon>
        <taxon>Endopterygota</taxon>
        <taxon>Coleoptera</taxon>
        <taxon>Polyphaga</taxon>
        <taxon>Elateriformia</taxon>
        <taxon>Elateroidea</taxon>
        <taxon>Elateridae</taxon>
        <taxon>Agrypninae</taxon>
        <taxon>Pyrophorini</taxon>
        <taxon>Ignelater</taxon>
    </lineage>
</organism>
<dbReference type="InterPro" id="IPR044245">
    <property type="entry name" value="Spartan"/>
</dbReference>
<evidence type="ECO:0000256" key="1">
    <source>
        <dbReference type="ARBA" id="ARBA00004123"/>
    </source>
</evidence>
<gene>
    <name evidence="18" type="ORF">ILUMI_07614</name>
</gene>
<sequence>MSYDHYQIPFARPQSEQASYIGNLVLDLSTKKPPDNNRKDTNDTKSPADSSGEVIQIKPLQELIRPTSDVHKLFMAFNKKYFCDKLSAVRLSWSKQLTACAGFCVVKRDGICLITLNWPLLKRSPKKDLVQTLLHEMIHAYLLIVHNNYEHGPEFQKHMHRINAETGTNITLELHKFPDEVRLYRPHWWRCIGRCQKWKPYFGMVRRATNRPPGPNDCWWKQHQDTCGGKFIKIREPNKPQNKDKPAIPNDDIDKLVPVQMELPPFINLTGKDPVLGTSQPRDNSNYAAVRNHWINKFSSPQNVAATPNKRSSNNDPSISEISPKRVKPASPNDIQTSSDLVKCPVCEKSVSEAEINSHLDQCLQNQTVRSSTKDLTSNCPIGTVKLNEPVQTCVNSSDEFKPTDSESVPCLACNKKIIKSELNVHLEECMGCKNIFNSISDDVTEEEDDSLKDEAHKNTYNCPACYLWFTDHEINSHLDRCLLADSSLDRSLICSFSKDSS</sequence>
<keyword evidence="10" id="KW-0862">Zinc</keyword>
<feature type="compositionally biased region" description="Polar residues" evidence="16">
    <location>
        <begin position="299"/>
        <end position="321"/>
    </location>
</feature>
<keyword evidence="6" id="KW-0479">Metal-binding</keyword>
<evidence type="ECO:0000259" key="17">
    <source>
        <dbReference type="PROSITE" id="PS51908"/>
    </source>
</evidence>
<dbReference type="InterPro" id="IPR006640">
    <property type="entry name" value="SprT-like_domain"/>
</dbReference>
<protein>
    <recommendedName>
        <fullName evidence="14">Protein with SprT-like domain at the N terminus</fullName>
    </recommendedName>
</protein>
<evidence type="ECO:0000256" key="3">
    <source>
        <dbReference type="ARBA" id="ARBA00010724"/>
    </source>
</evidence>
<comment type="subcellular location">
    <subcellularLocation>
        <location evidence="2">Chromosome</location>
    </subcellularLocation>
    <subcellularLocation>
        <location evidence="1">Nucleus</location>
    </subcellularLocation>
</comment>
<comment type="caution">
    <text evidence="18">The sequence shown here is derived from an EMBL/GenBank/DDBJ whole genome shotgun (WGS) entry which is preliminary data.</text>
</comment>
<dbReference type="GO" id="GO:0003697">
    <property type="term" value="F:single-stranded DNA binding"/>
    <property type="evidence" value="ECO:0007669"/>
    <property type="project" value="InterPro"/>
</dbReference>
<reference evidence="18" key="1">
    <citation type="submission" date="2019-08" db="EMBL/GenBank/DDBJ databases">
        <title>The genome of the North American firefly Photinus pyralis.</title>
        <authorList>
            <consortium name="Photinus pyralis genome working group"/>
            <person name="Fallon T.R."/>
            <person name="Sander Lower S.E."/>
            <person name="Weng J.-K."/>
        </authorList>
    </citation>
    <scope>NUCLEOTIDE SEQUENCE</scope>
    <source>
        <strain evidence="18">TRF0915ILg1</strain>
        <tissue evidence="18">Whole body</tissue>
    </source>
</reference>
<keyword evidence="19" id="KW-1185">Reference proteome</keyword>
<keyword evidence="9" id="KW-0378">Hydrolase</keyword>
<evidence type="ECO:0000256" key="16">
    <source>
        <dbReference type="SAM" id="MobiDB-lite"/>
    </source>
</evidence>
<dbReference type="Gene3D" id="3.30.160.60">
    <property type="entry name" value="Classic Zinc Finger"/>
    <property type="match status" value="1"/>
</dbReference>
<keyword evidence="11" id="KW-0482">Metalloprotease</keyword>
<feature type="domain" description="UBZ4-type" evidence="17">
    <location>
        <begin position="341"/>
        <end position="368"/>
    </location>
</feature>
<accession>A0A8K0GHU7</accession>
<evidence type="ECO:0000256" key="8">
    <source>
        <dbReference type="ARBA" id="ARBA00022771"/>
    </source>
</evidence>
<feature type="compositionally biased region" description="Basic and acidic residues" evidence="16">
    <location>
        <begin position="29"/>
        <end position="43"/>
    </location>
</feature>
<evidence type="ECO:0000256" key="4">
    <source>
        <dbReference type="ARBA" id="ARBA00022454"/>
    </source>
</evidence>
<feature type="region of interest" description="Disordered" evidence="16">
    <location>
        <begin position="28"/>
        <end position="51"/>
    </location>
</feature>
<dbReference type="PROSITE" id="PS51908">
    <property type="entry name" value="ZF_UBZ4"/>
    <property type="match status" value="1"/>
</dbReference>
<dbReference type="Pfam" id="PF10263">
    <property type="entry name" value="SprT-like"/>
    <property type="match status" value="1"/>
</dbReference>
<keyword evidence="5" id="KW-0645">Protease</keyword>